<feature type="transmembrane region" description="Helical" evidence="2">
    <location>
        <begin position="407"/>
        <end position="424"/>
    </location>
</feature>
<feature type="region of interest" description="Disordered" evidence="1">
    <location>
        <begin position="638"/>
        <end position="662"/>
    </location>
</feature>
<proteinExistence type="predicted"/>
<organism>
    <name type="scientific">Branchiostoma floridae</name>
    <name type="common">Florida lancelet</name>
    <name type="synonym">Amphioxus</name>
    <dbReference type="NCBI Taxonomy" id="7739"/>
    <lineage>
        <taxon>Eukaryota</taxon>
        <taxon>Metazoa</taxon>
        <taxon>Chordata</taxon>
        <taxon>Cephalochordata</taxon>
        <taxon>Leptocardii</taxon>
        <taxon>Amphioxiformes</taxon>
        <taxon>Branchiostomatidae</taxon>
        <taxon>Branchiostoma</taxon>
    </lineage>
</organism>
<feature type="transmembrane region" description="Helical" evidence="2">
    <location>
        <begin position="491"/>
        <end position="511"/>
    </location>
</feature>
<keyword evidence="2" id="KW-1133">Transmembrane helix</keyword>
<evidence type="ECO:0000256" key="2">
    <source>
        <dbReference type="SAM" id="Phobius"/>
    </source>
</evidence>
<evidence type="ECO:0000259" key="3">
    <source>
        <dbReference type="SMART" id="SM00703"/>
    </source>
</evidence>
<dbReference type="AlphaFoldDB" id="C3ZG77"/>
<feature type="transmembrane region" description="Helical" evidence="2">
    <location>
        <begin position="431"/>
        <end position="450"/>
    </location>
</feature>
<protein>
    <recommendedName>
        <fullName evidence="3">Nose resistant-to-fluoxetine protein N-terminal domain-containing protein</fullName>
    </recommendedName>
</protein>
<dbReference type="SMART" id="SM00703">
    <property type="entry name" value="NRF"/>
    <property type="match status" value="1"/>
</dbReference>
<feature type="transmembrane region" description="Helical" evidence="2">
    <location>
        <begin position="158"/>
        <end position="183"/>
    </location>
</feature>
<feature type="transmembrane region" description="Helical" evidence="2">
    <location>
        <begin position="531"/>
        <end position="551"/>
    </location>
</feature>
<name>C3ZG77_BRAFL</name>
<dbReference type="GO" id="GO:0016747">
    <property type="term" value="F:acyltransferase activity, transferring groups other than amino-acyl groups"/>
    <property type="evidence" value="ECO:0007669"/>
    <property type="project" value="InterPro"/>
</dbReference>
<feature type="transmembrane region" description="Helical" evidence="2">
    <location>
        <begin position="595"/>
        <end position="618"/>
    </location>
</feature>
<dbReference type="EMBL" id="GG666616">
    <property type="protein sequence ID" value="EEN48552.1"/>
    <property type="molecule type" value="Genomic_DNA"/>
</dbReference>
<dbReference type="Pfam" id="PF01757">
    <property type="entry name" value="Acyl_transf_3"/>
    <property type="match status" value="1"/>
</dbReference>
<accession>C3ZG77</accession>
<feature type="transmembrane region" description="Helical" evidence="2">
    <location>
        <begin position="563"/>
        <end position="583"/>
    </location>
</feature>
<dbReference type="PANTHER" id="PTHR11161:SF0">
    <property type="entry name" value="O-ACYLTRANSFERASE LIKE PROTEIN"/>
    <property type="match status" value="1"/>
</dbReference>
<dbReference type="InterPro" id="IPR052728">
    <property type="entry name" value="O2_lipid_transport_reg"/>
</dbReference>
<sequence length="662" mass="75832">MMAEAPFLELEKILLPNRRGREAKSETTAENGHDNIAMKTVLDSTGKLTPSGVFQGNWLDIGNYKECTTDANNAVDRPEGIQAMYCLVTWAKTPEAAALSFHDNDENFRQGVCVPKSCSDSEIQHLTETGFLGVKPMPSWFPVTVHCQREETYATYSAGAVVALTVIAIIICVLAVSTCYELFINIRFTEEEKKHYTNLNKVERAKAREQWWYFIRGNYNMAVDTFLLLSGLLVTYLFMKQMKKTGGQFTWRDYGLHVLHRYFRKDSLHGETMVYTSYTVISGRTVYMGRTRTVYTSYTVISGRAVYMEGLRSTRLTPLFQEGQFTWRDYGLHVLHRYFRKDSLHGETMVYTYLHRYFRLTPVFAFLIMIFTCLIAYMGGSGPWWAIRDNFTISSGQECQKYWWANLLYINNFVGIECFVHGWYLGVDMQLYVTLTGLLLLLYSVYGVTYGHSTYRWTFTRMVPYIIGILLGYLLFRTNRKVPDTPNTRKLMLFGWIVGTTCALVALVTPFGAPDANLHSHLAWRTVDRTLYTAGVAWVVYACCVGYGGIISEFLSWSGWLPLSRLSYTAYLVHPMVIAVYYMDYKGALLYSSVTWWFMFVSFSFMSLVCGFAASMMAEAPFLELEKILLPNRRGREAKPETAADDDHDNIAMKTGTDIKVQ</sequence>
<dbReference type="Pfam" id="PF20146">
    <property type="entry name" value="NRF"/>
    <property type="match status" value="1"/>
</dbReference>
<dbReference type="PANTHER" id="PTHR11161">
    <property type="entry name" value="O-ACYLTRANSFERASE"/>
    <property type="match status" value="1"/>
</dbReference>
<feature type="transmembrane region" description="Helical" evidence="2">
    <location>
        <begin position="462"/>
        <end position="479"/>
    </location>
</feature>
<evidence type="ECO:0000313" key="4">
    <source>
        <dbReference type="EMBL" id="EEN48552.1"/>
    </source>
</evidence>
<dbReference type="InParanoid" id="C3ZG77"/>
<dbReference type="eggNOG" id="KOG3700">
    <property type="taxonomic scope" value="Eukaryota"/>
</dbReference>
<evidence type="ECO:0000256" key="1">
    <source>
        <dbReference type="SAM" id="MobiDB-lite"/>
    </source>
</evidence>
<keyword evidence="2" id="KW-0472">Membrane</keyword>
<feature type="transmembrane region" description="Helical" evidence="2">
    <location>
        <begin position="219"/>
        <end position="239"/>
    </location>
</feature>
<feature type="transmembrane region" description="Helical" evidence="2">
    <location>
        <begin position="363"/>
        <end position="387"/>
    </location>
</feature>
<keyword evidence="2" id="KW-0812">Transmembrane</keyword>
<feature type="domain" description="Nose resistant-to-fluoxetine protein N-terminal" evidence="3">
    <location>
        <begin position="9"/>
        <end position="149"/>
    </location>
</feature>
<gene>
    <name evidence="4" type="ORF">BRAFLDRAFT_69060</name>
</gene>
<dbReference type="InterPro" id="IPR006621">
    <property type="entry name" value="Nose-resist-to-fluoxetine_N"/>
</dbReference>
<reference evidence="4" key="1">
    <citation type="journal article" date="2008" name="Nature">
        <title>The amphioxus genome and the evolution of the chordate karyotype.</title>
        <authorList>
            <consortium name="US DOE Joint Genome Institute (JGI-PGF)"/>
            <person name="Putnam N.H."/>
            <person name="Butts T."/>
            <person name="Ferrier D.E.K."/>
            <person name="Furlong R.F."/>
            <person name="Hellsten U."/>
            <person name="Kawashima T."/>
            <person name="Robinson-Rechavi M."/>
            <person name="Shoguchi E."/>
            <person name="Terry A."/>
            <person name="Yu J.-K."/>
            <person name="Benito-Gutierrez E.L."/>
            <person name="Dubchak I."/>
            <person name="Garcia-Fernandez J."/>
            <person name="Gibson-Brown J.J."/>
            <person name="Grigoriev I.V."/>
            <person name="Horton A.C."/>
            <person name="de Jong P.J."/>
            <person name="Jurka J."/>
            <person name="Kapitonov V.V."/>
            <person name="Kohara Y."/>
            <person name="Kuroki Y."/>
            <person name="Lindquist E."/>
            <person name="Lucas S."/>
            <person name="Osoegawa K."/>
            <person name="Pennacchio L.A."/>
            <person name="Salamov A.A."/>
            <person name="Satou Y."/>
            <person name="Sauka-Spengler T."/>
            <person name="Schmutz J."/>
            <person name="Shin-I T."/>
            <person name="Toyoda A."/>
            <person name="Bronner-Fraser M."/>
            <person name="Fujiyama A."/>
            <person name="Holland L.Z."/>
            <person name="Holland P.W.H."/>
            <person name="Satoh N."/>
            <person name="Rokhsar D.S."/>
        </authorList>
    </citation>
    <scope>NUCLEOTIDE SEQUENCE [LARGE SCALE GENOMIC DNA]</scope>
    <source>
        <strain evidence="4">S238N-H82</strain>
        <tissue evidence="4">Testes</tissue>
    </source>
</reference>
<dbReference type="InterPro" id="IPR002656">
    <property type="entry name" value="Acyl_transf_3_dom"/>
</dbReference>